<name>A0A3E1NRX2_9BACT</name>
<feature type="chain" id="PRO_5017722680" description="histidine kinase" evidence="10">
    <location>
        <begin position="27"/>
        <end position="754"/>
    </location>
</feature>
<evidence type="ECO:0000256" key="6">
    <source>
        <dbReference type="ARBA" id="ARBA00022777"/>
    </source>
</evidence>
<keyword evidence="13" id="KW-1185">Reference proteome</keyword>
<feature type="transmembrane region" description="Helical" evidence="9">
    <location>
        <begin position="503"/>
        <end position="524"/>
    </location>
</feature>
<feature type="signal peptide" evidence="10">
    <location>
        <begin position="1"/>
        <end position="26"/>
    </location>
</feature>
<dbReference type="AlphaFoldDB" id="A0A3E1NRX2"/>
<evidence type="ECO:0000313" key="12">
    <source>
        <dbReference type="EMBL" id="RFM30676.1"/>
    </source>
</evidence>
<keyword evidence="6" id="KW-0418">Kinase</keyword>
<dbReference type="InterPro" id="IPR003594">
    <property type="entry name" value="HATPase_dom"/>
</dbReference>
<keyword evidence="4" id="KW-0808">Transferase</keyword>
<evidence type="ECO:0000256" key="4">
    <source>
        <dbReference type="ARBA" id="ARBA00022679"/>
    </source>
</evidence>
<dbReference type="SMART" id="SM00387">
    <property type="entry name" value="HATPase_c"/>
    <property type="match status" value="1"/>
</dbReference>
<dbReference type="Proteomes" id="UP000261174">
    <property type="component" value="Unassembled WGS sequence"/>
</dbReference>
<dbReference type="SUPFAM" id="SSF48452">
    <property type="entry name" value="TPR-like"/>
    <property type="match status" value="2"/>
</dbReference>
<keyword evidence="8" id="KW-0175">Coiled coil</keyword>
<dbReference type="InterPro" id="IPR019734">
    <property type="entry name" value="TPR_rpt"/>
</dbReference>
<dbReference type="InterPro" id="IPR011990">
    <property type="entry name" value="TPR-like_helical_dom_sf"/>
</dbReference>
<evidence type="ECO:0000256" key="1">
    <source>
        <dbReference type="ARBA" id="ARBA00000085"/>
    </source>
</evidence>
<comment type="catalytic activity">
    <reaction evidence="1">
        <text>ATP + protein L-histidine = ADP + protein N-phospho-L-histidine.</text>
        <dbReference type="EC" id="2.7.13.3"/>
    </reaction>
</comment>
<dbReference type="Gene3D" id="3.30.450.20">
    <property type="entry name" value="PAS domain"/>
    <property type="match status" value="1"/>
</dbReference>
<accession>A0A3E1NRX2</accession>
<keyword evidence="7" id="KW-0067">ATP-binding</keyword>
<dbReference type="Gene3D" id="1.25.40.10">
    <property type="entry name" value="Tetratricopeptide repeat domain"/>
    <property type="match status" value="2"/>
</dbReference>
<evidence type="ECO:0000256" key="7">
    <source>
        <dbReference type="ARBA" id="ARBA00022840"/>
    </source>
</evidence>
<dbReference type="OrthoDB" id="1223659at2"/>
<evidence type="ECO:0000256" key="10">
    <source>
        <dbReference type="SAM" id="SignalP"/>
    </source>
</evidence>
<feature type="domain" description="Histidine kinase" evidence="11">
    <location>
        <begin position="559"/>
        <end position="751"/>
    </location>
</feature>
<evidence type="ECO:0000256" key="8">
    <source>
        <dbReference type="SAM" id="Coils"/>
    </source>
</evidence>
<keyword evidence="3" id="KW-0597">Phosphoprotein</keyword>
<dbReference type="SMART" id="SM00028">
    <property type="entry name" value="TPR"/>
    <property type="match status" value="4"/>
</dbReference>
<reference evidence="12 13" key="1">
    <citation type="submission" date="2018-08" db="EMBL/GenBank/DDBJ databases">
        <title>Chitinophaga sp. K20C18050901, a novel bacterium isolated from forest soil.</title>
        <authorList>
            <person name="Wang C."/>
        </authorList>
    </citation>
    <scope>NUCLEOTIDE SEQUENCE [LARGE SCALE GENOMIC DNA]</scope>
    <source>
        <strain evidence="12 13">K20C18050901</strain>
    </source>
</reference>
<dbReference type="RefSeq" id="WP_116857609.1">
    <property type="nucleotide sequence ID" value="NZ_QTJV01000020.1"/>
</dbReference>
<evidence type="ECO:0000256" key="5">
    <source>
        <dbReference type="ARBA" id="ARBA00022741"/>
    </source>
</evidence>
<evidence type="ECO:0000313" key="13">
    <source>
        <dbReference type="Proteomes" id="UP000261174"/>
    </source>
</evidence>
<keyword evidence="9" id="KW-0812">Transmembrane</keyword>
<evidence type="ECO:0000256" key="3">
    <source>
        <dbReference type="ARBA" id="ARBA00022553"/>
    </source>
</evidence>
<dbReference type="SUPFAM" id="SSF55874">
    <property type="entry name" value="ATPase domain of HSP90 chaperone/DNA topoisomerase II/histidine kinase"/>
    <property type="match status" value="1"/>
</dbReference>
<dbReference type="EMBL" id="QTJV01000020">
    <property type="protein sequence ID" value="RFM30676.1"/>
    <property type="molecule type" value="Genomic_DNA"/>
</dbReference>
<keyword evidence="10" id="KW-0732">Signal</keyword>
<sequence length="754" mass="86186">MTKPNASSKIVLLISFLLLNSYFLQAQQAPTVAMLNRQLQQCHTDTGRTNVLQQLAALYINKPGIDPEDIRWATGYASQALAISTKQHYPDGQAGSLTLLAQIAREKGDTSKAREYIDKALAFASNAAPWPAMAAAYQEKAIQLGIYEAPQLKVHYYSLYLEQLKQHEQRSLKLADALKYYGDVLIANWEFARARHYLKQSLDIYQALHYTKLQDLYSLLGSAEHNLENFREALKYLLLAQKQAEEDHDTTAVMYGIYNRMGSIYAQVEQFKEATIYEEKAYKVAARLHDQEAMALFACNLAATYNEIHDFGKAQRIINKGFTLIPANRPSFTWLLRRHQFALYTMSHDYTRAMAYLPQANAMIDNPVIDVAMRQGVASKAFKMFLEIKNYTLAEKYLHKMEALAALDNTVLVKKSVEKHRFTLDSLRGNCIAAIRHYQRFMALSDSMEMVKRDRQLAQLKIEYETEQKDRDLELKEKHISLLIAETSVQKELIKHEATRRHYSYAIGALLLLLLMISSWAYNIKRRANLQLKQQQFEINQQNITLKELLEDRDCLLKEVHHRVKNNLQIVISLLNTQALHLDNETARQALRESRNRMQAISIIHQKLYQSDSFSGVNMHYYLNELLEYLQDSFSIHDMITVETNPDFTELDVSQAVPIGLIINEAVTNAIKYALPSTAQPHIHISLRCEDEQVAVSIADNGPGFPADFDPDTSTSFGLNLIIGLVRQLRGKVEFDSSAGLHIKLSFQQSRILV</sequence>
<dbReference type="GO" id="GO:0005524">
    <property type="term" value="F:ATP binding"/>
    <property type="evidence" value="ECO:0007669"/>
    <property type="project" value="UniProtKB-KW"/>
</dbReference>
<keyword evidence="5" id="KW-0547">Nucleotide-binding</keyword>
<keyword evidence="9" id="KW-1133">Transmembrane helix</keyword>
<proteinExistence type="predicted"/>
<organism evidence="12 13">
    <name type="scientific">Chitinophaga silvisoli</name>
    <dbReference type="NCBI Taxonomy" id="2291814"/>
    <lineage>
        <taxon>Bacteria</taxon>
        <taxon>Pseudomonadati</taxon>
        <taxon>Bacteroidota</taxon>
        <taxon>Chitinophagia</taxon>
        <taxon>Chitinophagales</taxon>
        <taxon>Chitinophagaceae</taxon>
        <taxon>Chitinophaga</taxon>
    </lineage>
</organism>
<dbReference type="Gene3D" id="3.30.565.10">
    <property type="entry name" value="Histidine kinase-like ATPase, C-terminal domain"/>
    <property type="match status" value="1"/>
</dbReference>
<dbReference type="Pfam" id="PF02518">
    <property type="entry name" value="HATPase_c"/>
    <property type="match status" value="1"/>
</dbReference>
<comment type="caution">
    <text evidence="12">The sequence shown here is derived from an EMBL/GenBank/DDBJ whole genome shotgun (WGS) entry which is preliminary data.</text>
</comment>
<evidence type="ECO:0000256" key="2">
    <source>
        <dbReference type="ARBA" id="ARBA00012438"/>
    </source>
</evidence>
<dbReference type="PROSITE" id="PS50109">
    <property type="entry name" value="HIS_KIN"/>
    <property type="match status" value="1"/>
</dbReference>
<dbReference type="PANTHER" id="PTHR41523">
    <property type="entry name" value="TWO-COMPONENT SYSTEM SENSOR PROTEIN"/>
    <property type="match status" value="1"/>
</dbReference>
<dbReference type="PANTHER" id="PTHR41523:SF8">
    <property type="entry name" value="ETHYLENE RESPONSE SENSOR PROTEIN"/>
    <property type="match status" value="1"/>
</dbReference>
<evidence type="ECO:0000259" key="11">
    <source>
        <dbReference type="PROSITE" id="PS50109"/>
    </source>
</evidence>
<dbReference type="EC" id="2.7.13.3" evidence="2"/>
<dbReference type="InterPro" id="IPR005467">
    <property type="entry name" value="His_kinase_dom"/>
</dbReference>
<gene>
    <name evidence="12" type="ORF">DXN04_32560</name>
</gene>
<keyword evidence="9" id="KW-0472">Membrane</keyword>
<dbReference type="InterPro" id="IPR011495">
    <property type="entry name" value="Sig_transdc_His_kin_sub2_dim/P"/>
</dbReference>
<dbReference type="GO" id="GO:0004673">
    <property type="term" value="F:protein histidine kinase activity"/>
    <property type="evidence" value="ECO:0007669"/>
    <property type="project" value="UniProtKB-EC"/>
</dbReference>
<protein>
    <recommendedName>
        <fullName evidence="2">histidine kinase</fullName>
        <ecNumber evidence="2">2.7.13.3</ecNumber>
    </recommendedName>
</protein>
<evidence type="ECO:0000256" key="9">
    <source>
        <dbReference type="SAM" id="Phobius"/>
    </source>
</evidence>
<dbReference type="InterPro" id="IPR036890">
    <property type="entry name" value="HATPase_C_sf"/>
</dbReference>
<dbReference type="Pfam" id="PF07568">
    <property type="entry name" value="HisKA_2"/>
    <property type="match status" value="1"/>
</dbReference>
<feature type="coiled-coil region" evidence="8">
    <location>
        <begin position="532"/>
        <end position="559"/>
    </location>
</feature>